<dbReference type="InterPro" id="IPR050797">
    <property type="entry name" value="Carb_Metab_Trans_Reg"/>
</dbReference>
<gene>
    <name evidence="9" type="ORF">BHE90_007581</name>
</gene>
<dbReference type="Proteomes" id="UP000287124">
    <property type="component" value="Unassembled WGS sequence"/>
</dbReference>
<comment type="subcellular location">
    <subcellularLocation>
        <location evidence="1">Nucleus</location>
    </subcellularLocation>
</comment>
<feature type="domain" description="Xylanolytic transcriptional activator regulatory" evidence="8">
    <location>
        <begin position="49"/>
        <end position="233"/>
    </location>
</feature>
<accession>A0A430LQJ6</accession>
<keyword evidence="7" id="KW-0539">Nucleus</keyword>
<sequence length="725" mass="83212">MGDEIFFERNTQLNQPDGALWTTRVARCTGYEPSPFVLRYPNFVPYVRIYLERLYSVFPVVDRDFLSSLLNPESQDGHIPVWLYAFLSALSAAVIVQLNVTDIMASDMSTPNENEYPDRTCVRESIPGFSPQLFISQCMQARQQHAFIEEADEWTILTSFFLFVAHDNLNQPKSASYYLREAIGFVEALQLGEPESYMGLDPDIGQRRKRLFWLLFVTERAYAIQHRRRAILRPTIDPPRIFECRDPKLAYGFASLVKVFATIDEPFIAARMNEQTSHDVDLSPHANQSIARLLDHSTIGGVLSMSEIDETQRLDITVTQHWIRILACQLRMASSLRPNSSKTQFTGSLESYIQRVLDTSKSLLRLISTATPASLECHGLGMERKIADAANCLCDVIANVDVEDFAGFFTAPEYLHSFMMFLSDFRNRESQCLQPLAQRATIILAARLDPMNSLGALGEEAGPPRRRDSEQWINLTRQETSTHREILAHLLQTAVVSKKLGEIRPEFVNGLCQIITWESMVNPRVKLGPWFWEALRSCSHLRPHVRRQEDLPSSEVGVHAVASLYLREPERYLDQLKDIYSLIQKDQLKIRRVIEQWTKATDIDTMLRVSSQFGYRFGYGLMLSLGPRINRCLRRFDKDPALVLESYEFCDQAIVLGRQCLRVRPFGAGFVPTYLKSVWASTPDEYRYPELQILMEEFEKDFRGVGYVEQAEWIRTQFDTMEGGI</sequence>
<name>A0A430LQJ6_9HYPO</name>
<dbReference type="InterPro" id="IPR007219">
    <property type="entry name" value="XnlR_reg_dom"/>
</dbReference>
<dbReference type="EMBL" id="MIKF01000108">
    <property type="protein sequence ID" value="RTE77931.1"/>
    <property type="molecule type" value="Genomic_DNA"/>
</dbReference>
<evidence type="ECO:0000256" key="1">
    <source>
        <dbReference type="ARBA" id="ARBA00004123"/>
    </source>
</evidence>
<keyword evidence="6" id="KW-0804">Transcription</keyword>
<evidence type="ECO:0000313" key="9">
    <source>
        <dbReference type="EMBL" id="RTE77931.1"/>
    </source>
</evidence>
<reference evidence="9 10" key="1">
    <citation type="submission" date="2017-06" db="EMBL/GenBank/DDBJ databases">
        <title>Comparative genomic analysis of Ambrosia Fusariam Clade fungi.</title>
        <authorList>
            <person name="Stajich J.E."/>
            <person name="Carrillo J."/>
            <person name="Kijimoto T."/>
            <person name="Eskalen A."/>
            <person name="O'Donnell K."/>
            <person name="Kasson M."/>
        </authorList>
    </citation>
    <scope>NUCLEOTIDE SEQUENCE [LARGE SCALE GENOMIC DNA]</scope>
    <source>
        <strain evidence="9 10">UCR1854</strain>
    </source>
</reference>
<dbReference type="PANTHER" id="PTHR31668">
    <property type="entry name" value="GLUCOSE TRANSPORT TRANSCRIPTION REGULATOR RGT1-RELATED-RELATED"/>
    <property type="match status" value="1"/>
</dbReference>
<dbReference type="GO" id="GO:0005634">
    <property type="term" value="C:nucleus"/>
    <property type="evidence" value="ECO:0007669"/>
    <property type="project" value="UniProtKB-SubCell"/>
</dbReference>
<dbReference type="AlphaFoldDB" id="A0A430LQJ6"/>
<proteinExistence type="predicted"/>
<keyword evidence="2" id="KW-0479">Metal-binding</keyword>
<evidence type="ECO:0000313" key="10">
    <source>
        <dbReference type="Proteomes" id="UP000287124"/>
    </source>
</evidence>
<evidence type="ECO:0000256" key="2">
    <source>
        <dbReference type="ARBA" id="ARBA00022723"/>
    </source>
</evidence>
<keyword evidence="5" id="KW-0238">DNA-binding</keyword>
<evidence type="ECO:0000259" key="8">
    <source>
        <dbReference type="Pfam" id="PF04082"/>
    </source>
</evidence>
<keyword evidence="4" id="KW-0805">Transcription regulation</keyword>
<comment type="caution">
    <text evidence="9">The sequence shown here is derived from an EMBL/GenBank/DDBJ whole genome shotgun (WGS) entry which is preliminary data.</text>
</comment>
<protein>
    <recommendedName>
        <fullName evidence="8">Xylanolytic transcriptional activator regulatory domain-containing protein</fullName>
    </recommendedName>
</protein>
<dbReference type="GO" id="GO:0003677">
    <property type="term" value="F:DNA binding"/>
    <property type="evidence" value="ECO:0007669"/>
    <property type="project" value="UniProtKB-KW"/>
</dbReference>
<organism evidence="9 10">
    <name type="scientific">Fusarium euwallaceae</name>
    <dbReference type="NCBI Taxonomy" id="1147111"/>
    <lineage>
        <taxon>Eukaryota</taxon>
        <taxon>Fungi</taxon>
        <taxon>Dikarya</taxon>
        <taxon>Ascomycota</taxon>
        <taxon>Pezizomycotina</taxon>
        <taxon>Sordariomycetes</taxon>
        <taxon>Hypocreomycetidae</taxon>
        <taxon>Hypocreales</taxon>
        <taxon>Nectriaceae</taxon>
        <taxon>Fusarium</taxon>
        <taxon>Fusarium solani species complex</taxon>
    </lineage>
</organism>
<evidence type="ECO:0000256" key="3">
    <source>
        <dbReference type="ARBA" id="ARBA00022833"/>
    </source>
</evidence>
<evidence type="ECO:0000256" key="7">
    <source>
        <dbReference type="ARBA" id="ARBA00023242"/>
    </source>
</evidence>
<dbReference type="Pfam" id="PF04082">
    <property type="entry name" value="Fungal_trans"/>
    <property type="match status" value="1"/>
</dbReference>
<dbReference type="PANTHER" id="PTHR31668:SF18">
    <property type="entry name" value="MALTOSE FERMENTATION REGULATORY PROTEIN MAL13-RELATED"/>
    <property type="match status" value="1"/>
</dbReference>
<evidence type="ECO:0000256" key="5">
    <source>
        <dbReference type="ARBA" id="ARBA00023125"/>
    </source>
</evidence>
<evidence type="ECO:0000256" key="4">
    <source>
        <dbReference type="ARBA" id="ARBA00023015"/>
    </source>
</evidence>
<dbReference type="GO" id="GO:0006351">
    <property type="term" value="P:DNA-templated transcription"/>
    <property type="evidence" value="ECO:0007669"/>
    <property type="project" value="InterPro"/>
</dbReference>
<dbReference type="CDD" id="cd12148">
    <property type="entry name" value="fungal_TF_MHR"/>
    <property type="match status" value="1"/>
</dbReference>
<keyword evidence="10" id="KW-1185">Reference proteome</keyword>
<keyword evidence="3" id="KW-0862">Zinc</keyword>
<dbReference type="GO" id="GO:0008270">
    <property type="term" value="F:zinc ion binding"/>
    <property type="evidence" value="ECO:0007669"/>
    <property type="project" value="InterPro"/>
</dbReference>
<evidence type="ECO:0000256" key="6">
    <source>
        <dbReference type="ARBA" id="ARBA00023163"/>
    </source>
</evidence>